<dbReference type="PANTHER" id="PTHR11258">
    <property type="entry name" value="2-5 OLIGOADENYLATE SYNTHETASE"/>
    <property type="match status" value="1"/>
</dbReference>
<comment type="similarity">
    <text evidence="1">Belongs to the 2-5A synthase family.</text>
</comment>
<reference evidence="4 5" key="1">
    <citation type="journal article" date="2017" name="PLoS Biol.">
        <title>The sea cucumber genome provides insights into morphological evolution and visceral regeneration.</title>
        <authorList>
            <person name="Zhang X."/>
            <person name="Sun L."/>
            <person name="Yuan J."/>
            <person name="Sun Y."/>
            <person name="Gao Y."/>
            <person name="Zhang L."/>
            <person name="Li S."/>
            <person name="Dai H."/>
            <person name="Hamel J.F."/>
            <person name="Liu C."/>
            <person name="Yu Y."/>
            <person name="Liu S."/>
            <person name="Lin W."/>
            <person name="Guo K."/>
            <person name="Jin S."/>
            <person name="Xu P."/>
            <person name="Storey K.B."/>
            <person name="Huan P."/>
            <person name="Zhang T."/>
            <person name="Zhou Y."/>
            <person name="Zhang J."/>
            <person name="Lin C."/>
            <person name="Li X."/>
            <person name="Xing L."/>
            <person name="Huo D."/>
            <person name="Sun M."/>
            <person name="Wang L."/>
            <person name="Mercier A."/>
            <person name="Li F."/>
            <person name="Yang H."/>
            <person name="Xiang J."/>
        </authorList>
    </citation>
    <scope>NUCLEOTIDE SEQUENCE [LARGE SCALE GENOMIC DNA]</scope>
    <source>
        <strain evidence="4">Shaxun</strain>
        <tissue evidence="4">Muscle</tissue>
    </source>
</reference>
<sequence length="447" mass="51672">MLKDWDLLCLRICLLVSPVLLSEAACMETDHNNVTPAECYNVNDARRYHYDDVSELLDKFTSLLETNSDQAKRLLHVFEEIRRVILFNLSKSIENINRVSLVGSTAKGVSLPTTKDLDVIIFVELDHDQLIRRFAILNKILRDWLQTSAFRHSYITKQYDGFVIHAFKFRNVDVDLQLGVDMSEKTEEYDNDQIHHDETSYLMENSDVMMTETYNVFRTSKVTGQVKRTLRFINGSRQYVLYSRVLSSSTLEGLVEFTGSRSDYCRAIIRLAKLWSSVCHVDGFKRGRSIIIELFAIHAAEQTEIMNEYPDIVSGFKYFLRLITMSDAVKLFWTEYYSIDDIPRELLKKTNFVINPCSPFEDVIKGSGSKNLRKLHQHAQMTLRALEYADYQCTLKSKLFSIFNVGIDEQHTSAELCNNVANVTMPTMSRRRKAVGFIQQFVFCHGT</sequence>
<dbReference type="Pfam" id="PF10421">
    <property type="entry name" value="OAS1_C"/>
    <property type="match status" value="1"/>
</dbReference>
<dbReference type="GO" id="GO:0003725">
    <property type="term" value="F:double-stranded RNA binding"/>
    <property type="evidence" value="ECO:0007669"/>
    <property type="project" value="TreeGrafter"/>
</dbReference>
<accession>A0A2G8JMN7</accession>
<evidence type="ECO:0000313" key="4">
    <source>
        <dbReference type="EMBL" id="PIK37024.1"/>
    </source>
</evidence>
<evidence type="ECO:0000313" key="5">
    <source>
        <dbReference type="Proteomes" id="UP000230750"/>
    </source>
</evidence>
<feature type="chain" id="PRO_5013560327" description="2'-5'-oligoadenylate synthetase 1 domain-containing protein" evidence="2">
    <location>
        <begin position="25"/>
        <end position="447"/>
    </location>
</feature>
<dbReference type="Proteomes" id="UP000230750">
    <property type="component" value="Unassembled WGS sequence"/>
</dbReference>
<dbReference type="PANTHER" id="PTHR11258:SF11">
    <property type="entry name" value="C2H2-TYPE DOMAIN-CONTAINING PROTEIN"/>
    <property type="match status" value="1"/>
</dbReference>
<dbReference type="EMBL" id="MRZV01001573">
    <property type="protein sequence ID" value="PIK37024.1"/>
    <property type="molecule type" value="Genomic_DNA"/>
</dbReference>
<dbReference type="InterPro" id="IPR018952">
    <property type="entry name" value="2-5-oligoAdlate_synth_1_dom2/C"/>
</dbReference>
<dbReference type="GO" id="GO:0016020">
    <property type="term" value="C:membrane"/>
    <property type="evidence" value="ECO:0007669"/>
    <property type="project" value="TreeGrafter"/>
</dbReference>
<comment type="caution">
    <text evidence="4">The sequence shown here is derived from an EMBL/GenBank/DDBJ whole genome shotgun (WGS) entry which is preliminary data.</text>
</comment>
<dbReference type="GO" id="GO:0001730">
    <property type="term" value="F:2'-5'-oligoadenylate synthetase activity"/>
    <property type="evidence" value="ECO:0007669"/>
    <property type="project" value="TreeGrafter"/>
</dbReference>
<proteinExistence type="inferred from homology"/>
<organism evidence="4 5">
    <name type="scientific">Stichopus japonicus</name>
    <name type="common">Sea cucumber</name>
    <dbReference type="NCBI Taxonomy" id="307972"/>
    <lineage>
        <taxon>Eukaryota</taxon>
        <taxon>Metazoa</taxon>
        <taxon>Echinodermata</taxon>
        <taxon>Eleutherozoa</taxon>
        <taxon>Echinozoa</taxon>
        <taxon>Holothuroidea</taxon>
        <taxon>Aspidochirotacea</taxon>
        <taxon>Aspidochirotida</taxon>
        <taxon>Stichopodidae</taxon>
        <taxon>Apostichopus</taxon>
    </lineage>
</organism>
<name>A0A2G8JMN7_STIJA</name>
<dbReference type="GO" id="GO:0005829">
    <property type="term" value="C:cytosol"/>
    <property type="evidence" value="ECO:0007669"/>
    <property type="project" value="TreeGrafter"/>
</dbReference>
<dbReference type="SUPFAM" id="SSF81301">
    <property type="entry name" value="Nucleotidyltransferase"/>
    <property type="match status" value="1"/>
</dbReference>
<gene>
    <name evidence="4" type="ORF">BSL78_26140</name>
</gene>
<keyword evidence="2" id="KW-0732">Signal</keyword>
<dbReference type="Gene3D" id="1.10.1410.20">
    <property type="entry name" value="2'-5'-oligoadenylate synthetase 1, domain 2"/>
    <property type="match status" value="1"/>
</dbReference>
<evidence type="ECO:0000256" key="2">
    <source>
        <dbReference type="SAM" id="SignalP"/>
    </source>
</evidence>
<evidence type="ECO:0000259" key="3">
    <source>
        <dbReference type="Pfam" id="PF10421"/>
    </source>
</evidence>
<dbReference type="SUPFAM" id="SSF81631">
    <property type="entry name" value="PAP/OAS1 substrate-binding domain"/>
    <property type="match status" value="1"/>
</dbReference>
<dbReference type="AlphaFoldDB" id="A0A2G8JMN7"/>
<dbReference type="GO" id="GO:0005654">
    <property type="term" value="C:nucleoplasm"/>
    <property type="evidence" value="ECO:0007669"/>
    <property type="project" value="TreeGrafter"/>
</dbReference>
<keyword evidence="5" id="KW-1185">Reference proteome</keyword>
<feature type="signal peptide" evidence="2">
    <location>
        <begin position="1"/>
        <end position="24"/>
    </location>
</feature>
<protein>
    <recommendedName>
        <fullName evidence="3">2'-5'-oligoadenylate synthetase 1 domain-containing protein</fullName>
    </recommendedName>
</protein>
<evidence type="ECO:0000256" key="1">
    <source>
        <dbReference type="ARBA" id="ARBA00009526"/>
    </source>
</evidence>
<dbReference type="InterPro" id="IPR043519">
    <property type="entry name" value="NT_sf"/>
</dbReference>
<feature type="domain" description="2'-5'-oligoadenylate synthetase 1" evidence="3">
    <location>
        <begin position="256"/>
        <end position="386"/>
    </location>
</feature>
<dbReference type="Gene3D" id="3.30.460.10">
    <property type="entry name" value="Beta Polymerase, domain 2"/>
    <property type="match status" value="1"/>
</dbReference>